<reference evidence="2" key="1">
    <citation type="journal article" date="2008" name="BMC Genomics">
        <title>A conifer genomics resource of 200,000 spruce (Picea spp.) ESTs and 6,464 high-quality, sequence-finished full-length cDNAs for Sitka spruce (Picea sitchensis).</title>
        <authorList>
            <person name="Ralph S.G."/>
            <person name="Chun H.J."/>
            <person name="Kolosova N."/>
            <person name="Cooper D."/>
            <person name="Oddy C."/>
            <person name="Ritland C.E."/>
            <person name="Kirkpatrick R."/>
            <person name="Moore R."/>
            <person name="Barber S."/>
            <person name="Holt R.A."/>
            <person name="Jones S.J."/>
            <person name="Marra M.A."/>
            <person name="Douglas C.J."/>
            <person name="Ritland K."/>
            <person name="Bohlmann J."/>
        </authorList>
    </citation>
    <scope>NUCLEOTIDE SEQUENCE</scope>
    <source>
        <tissue evidence="2">Bark</tissue>
        <tissue evidence="3">Green portion of the leader tissue</tissue>
    </source>
</reference>
<dbReference type="PROSITE" id="PS51729">
    <property type="entry name" value="GNAT_YJDJ"/>
    <property type="match status" value="1"/>
</dbReference>
<dbReference type="InterPro" id="IPR016181">
    <property type="entry name" value="Acyl_CoA_acyltransferase"/>
</dbReference>
<protein>
    <recommendedName>
        <fullName evidence="1">N-acetyltransferase domain-containing protein</fullName>
    </recommendedName>
</protein>
<evidence type="ECO:0000313" key="3">
    <source>
        <dbReference type="EMBL" id="ABK25745.1"/>
    </source>
</evidence>
<dbReference type="InterPro" id="IPR045057">
    <property type="entry name" value="Gcn5-rel_NAT"/>
</dbReference>
<dbReference type="OMA" id="KIVWSER"/>
<evidence type="ECO:0000259" key="1">
    <source>
        <dbReference type="PROSITE" id="PS51729"/>
    </source>
</evidence>
<dbReference type="SUPFAM" id="SSF55729">
    <property type="entry name" value="Acyl-CoA N-acyltransferases (Nat)"/>
    <property type="match status" value="1"/>
</dbReference>
<accession>A9NK54</accession>
<organism evidence="2">
    <name type="scientific">Picea sitchensis</name>
    <name type="common">Sitka spruce</name>
    <name type="synonym">Pinus sitchensis</name>
    <dbReference type="NCBI Taxonomy" id="3332"/>
    <lineage>
        <taxon>Eukaryota</taxon>
        <taxon>Viridiplantae</taxon>
        <taxon>Streptophyta</taxon>
        <taxon>Embryophyta</taxon>
        <taxon>Tracheophyta</taxon>
        <taxon>Spermatophyta</taxon>
        <taxon>Pinopsida</taxon>
        <taxon>Pinidae</taxon>
        <taxon>Conifers I</taxon>
        <taxon>Pinales</taxon>
        <taxon>Pinaceae</taxon>
        <taxon>Picea</taxon>
    </lineage>
</organism>
<dbReference type="PANTHER" id="PTHR31435">
    <property type="entry name" value="PROTEIN NATD1"/>
    <property type="match status" value="1"/>
</dbReference>
<name>A9NK54_PICSI</name>
<sequence length="112" mass="12735">MTTRRMGEEQGRAMIVWNPGCKRFETEDKEAFLEYELRGEVMDITHTYVPPSKRGMNLAAQLCSAAFQHAQQHSLSVIPSCSYVSETFLSRNPAMKALVNPQYLTLKLLPKI</sequence>
<dbReference type="AlphaFoldDB" id="A9NK54"/>
<evidence type="ECO:0000313" key="2">
    <source>
        <dbReference type="EMBL" id="ABK21015.1"/>
    </source>
</evidence>
<dbReference type="EMBL" id="EF081627">
    <property type="protein sequence ID" value="ABK21015.1"/>
    <property type="molecule type" value="mRNA"/>
</dbReference>
<dbReference type="Gene3D" id="3.40.630.30">
    <property type="match status" value="1"/>
</dbReference>
<feature type="domain" description="N-acetyltransferase" evidence="1">
    <location>
        <begin position="5"/>
        <end position="100"/>
    </location>
</feature>
<dbReference type="FunFam" id="3.40.630.30:FF:000106">
    <property type="entry name" value="Acetyltransferase At1g77540"/>
    <property type="match status" value="1"/>
</dbReference>
<proteinExistence type="evidence at transcript level"/>
<dbReference type="Pfam" id="PF14542">
    <property type="entry name" value="Acetyltransf_CG"/>
    <property type="match status" value="1"/>
</dbReference>
<dbReference type="EMBL" id="EF086485">
    <property type="protein sequence ID" value="ABK25745.1"/>
    <property type="molecule type" value="mRNA"/>
</dbReference>
<dbReference type="PANTHER" id="PTHR31435:SF9">
    <property type="entry name" value="PROTEIN NATD1"/>
    <property type="match status" value="1"/>
</dbReference>
<dbReference type="InterPro" id="IPR031165">
    <property type="entry name" value="GNAT_YJDJ"/>
</dbReference>